<dbReference type="EMBL" id="SDKM01000001">
    <property type="protein sequence ID" value="RYP89043.1"/>
    <property type="molecule type" value="Genomic_DNA"/>
</dbReference>
<evidence type="ECO:0000256" key="4">
    <source>
        <dbReference type="ARBA" id="ARBA00023157"/>
    </source>
</evidence>
<dbReference type="InterPro" id="IPR036249">
    <property type="entry name" value="Thioredoxin-like_sf"/>
</dbReference>
<keyword evidence="2" id="KW-0732">Signal</keyword>
<dbReference type="Gene3D" id="3.40.30.10">
    <property type="entry name" value="Glutaredoxin"/>
    <property type="match status" value="1"/>
</dbReference>
<evidence type="ECO:0000313" key="8">
    <source>
        <dbReference type="EMBL" id="RYP89043.1"/>
    </source>
</evidence>
<protein>
    <submittedName>
        <fullName evidence="8">Disulfide bond formation protein DsbA</fullName>
    </submittedName>
</protein>
<organism evidence="8 9">
    <name type="scientific">Nocardioides guangzhouensis</name>
    <dbReference type="NCBI Taxonomy" id="2497878"/>
    <lineage>
        <taxon>Bacteria</taxon>
        <taxon>Bacillati</taxon>
        <taxon>Actinomycetota</taxon>
        <taxon>Actinomycetes</taxon>
        <taxon>Propionibacteriales</taxon>
        <taxon>Nocardioidaceae</taxon>
        <taxon>Nocardioides</taxon>
    </lineage>
</organism>
<keyword evidence="9" id="KW-1185">Reference proteome</keyword>
<feature type="region of interest" description="Disordered" evidence="6">
    <location>
        <begin position="32"/>
        <end position="59"/>
    </location>
</feature>
<reference evidence="8 9" key="1">
    <citation type="submission" date="2019-01" db="EMBL/GenBank/DDBJ databases">
        <title>Nocardioides guangzhouensis sp. nov., an actinobacterium isolated from soil.</title>
        <authorList>
            <person name="Fu Y."/>
            <person name="Cai Y."/>
            <person name="Lin Z."/>
            <person name="Chen P."/>
        </authorList>
    </citation>
    <scope>NUCLEOTIDE SEQUENCE [LARGE SCALE GENOMIC DNA]</scope>
    <source>
        <strain evidence="8 9">130</strain>
    </source>
</reference>
<evidence type="ECO:0000256" key="3">
    <source>
        <dbReference type="ARBA" id="ARBA00023002"/>
    </source>
</evidence>
<evidence type="ECO:0000256" key="6">
    <source>
        <dbReference type="SAM" id="MobiDB-lite"/>
    </source>
</evidence>
<comment type="similarity">
    <text evidence="1">Belongs to the thioredoxin family. DsbA subfamily.</text>
</comment>
<dbReference type="AlphaFoldDB" id="A0A4Q4ZL13"/>
<dbReference type="SUPFAM" id="SSF52833">
    <property type="entry name" value="Thioredoxin-like"/>
    <property type="match status" value="1"/>
</dbReference>
<dbReference type="RefSeq" id="WP_134713153.1">
    <property type="nucleotide sequence ID" value="NZ_SDKM01000001.1"/>
</dbReference>
<dbReference type="OrthoDB" id="117402at2"/>
<dbReference type="Pfam" id="PF13462">
    <property type="entry name" value="Thioredoxin_4"/>
    <property type="match status" value="1"/>
</dbReference>
<dbReference type="InterPro" id="IPR012336">
    <property type="entry name" value="Thioredoxin-like_fold"/>
</dbReference>
<evidence type="ECO:0000256" key="5">
    <source>
        <dbReference type="ARBA" id="ARBA00023284"/>
    </source>
</evidence>
<dbReference type="CDD" id="cd02972">
    <property type="entry name" value="DsbA_family"/>
    <property type="match status" value="1"/>
</dbReference>
<evidence type="ECO:0000256" key="2">
    <source>
        <dbReference type="ARBA" id="ARBA00022729"/>
    </source>
</evidence>
<dbReference type="PANTHER" id="PTHR13887:SF14">
    <property type="entry name" value="DISULFIDE BOND FORMATION PROTEIN D"/>
    <property type="match status" value="1"/>
</dbReference>
<dbReference type="GO" id="GO:0016491">
    <property type="term" value="F:oxidoreductase activity"/>
    <property type="evidence" value="ECO:0007669"/>
    <property type="project" value="UniProtKB-KW"/>
</dbReference>
<proteinExistence type="inferred from homology"/>
<dbReference type="Proteomes" id="UP000295198">
    <property type="component" value="Unassembled WGS sequence"/>
</dbReference>
<keyword evidence="5" id="KW-0676">Redox-active center</keyword>
<evidence type="ECO:0000256" key="1">
    <source>
        <dbReference type="ARBA" id="ARBA00005791"/>
    </source>
</evidence>
<keyword evidence="4" id="KW-1015">Disulfide bond</keyword>
<evidence type="ECO:0000313" key="9">
    <source>
        <dbReference type="Proteomes" id="UP000295198"/>
    </source>
</evidence>
<name>A0A4Q4ZL13_9ACTN</name>
<feature type="domain" description="Thioredoxin-like fold" evidence="7">
    <location>
        <begin position="70"/>
        <end position="234"/>
    </location>
</feature>
<evidence type="ECO:0000259" key="7">
    <source>
        <dbReference type="Pfam" id="PF13462"/>
    </source>
</evidence>
<sequence>MKTKPRNGLVALAVVVVLAIVVGVGVAVQASRDTTGNDGATPGGSSSSSTPDGSTTGNGAVQAGLAEKYGLGVGDPNAPVKVEIFEDFLCPYCGQLEAISHEKLQQAAADGKVYVVYRPMAFLGDYSTRAFNAFGVVLDEAGGEAALRFHNELYADQPSEGGAMPDDDWLVRKAVAAGADEAAVRKGIEDGSFQQWTVNANDDASRRGVNSTPTVFVNGESVSATSIEDLDTQVMQRIQNGS</sequence>
<keyword evidence="3" id="KW-0560">Oxidoreductase</keyword>
<dbReference type="PANTHER" id="PTHR13887">
    <property type="entry name" value="GLUTATHIONE S-TRANSFERASE KAPPA"/>
    <property type="match status" value="1"/>
</dbReference>
<feature type="compositionally biased region" description="Low complexity" evidence="6">
    <location>
        <begin position="38"/>
        <end position="59"/>
    </location>
</feature>
<gene>
    <name evidence="8" type="ORF">EKO23_01035</name>
</gene>
<accession>A0A4Q4ZL13</accession>
<comment type="caution">
    <text evidence="8">The sequence shown here is derived from an EMBL/GenBank/DDBJ whole genome shotgun (WGS) entry which is preliminary data.</text>
</comment>